<dbReference type="EMBL" id="MN740679">
    <property type="protein sequence ID" value="QHS80406.1"/>
    <property type="molecule type" value="Genomic_DNA"/>
</dbReference>
<evidence type="ECO:0000313" key="2">
    <source>
        <dbReference type="EMBL" id="QHS80406.1"/>
    </source>
</evidence>
<dbReference type="AlphaFoldDB" id="A0A6C0ALB5"/>
<dbReference type="EMBL" id="MN740232">
    <property type="protein sequence ID" value="QHT94911.1"/>
    <property type="molecule type" value="Genomic_DNA"/>
</dbReference>
<organism evidence="2">
    <name type="scientific">viral metagenome</name>
    <dbReference type="NCBI Taxonomy" id="1070528"/>
    <lineage>
        <taxon>unclassified sequences</taxon>
        <taxon>metagenomes</taxon>
        <taxon>organismal metagenomes</taxon>
    </lineage>
</organism>
<reference evidence="2" key="1">
    <citation type="journal article" date="2020" name="Nature">
        <title>Giant virus diversity and host interactions through global metagenomics.</title>
        <authorList>
            <person name="Schulz F."/>
            <person name="Roux S."/>
            <person name="Paez-Espino D."/>
            <person name="Jungbluth S."/>
            <person name="Walsh D.A."/>
            <person name="Denef V.J."/>
            <person name="McMahon K.D."/>
            <person name="Konstantinidis K.T."/>
            <person name="Eloe-Fadrosh E.A."/>
            <person name="Kyrpides N.C."/>
            <person name="Woyke T."/>
        </authorList>
    </citation>
    <scope>NUCLEOTIDE SEQUENCE</scope>
    <source>
        <strain evidence="3">GVMAG-M-3300024261-37</strain>
        <strain evidence="2">GVMAG-S-1039698-54</strain>
    </source>
</reference>
<feature type="compositionally biased region" description="Basic residues" evidence="1">
    <location>
        <begin position="32"/>
        <end position="56"/>
    </location>
</feature>
<evidence type="ECO:0000256" key="1">
    <source>
        <dbReference type="SAM" id="MobiDB-lite"/>
    </source>
</evidence>
<accession>A0A6C0ALB5</accession>
<proteinExistence type="predicted"/>
<feature type="region of interest" description="Disordered" evidence="1">
    <location>
        <begin position="31"/>
        <end position="56"/>
    </location>
</feature>
<evidence type="ECO:0000313" key="3">
    <source>
        <dbReference type="EMBL" id="QHT94911.1"/>
    </source>
</evidence>
<sequence length="56" mass="6982">MIKLNKFYPNKPFFKMTIGELKEFVELQKYKGDKKRKKRKTRRKYNTNNKTRKNIN</sequence>
<protein>
    <submittedName>
        <fullName evidence="2">Uncharacterized protein</fullName>
    </submittedName>
</protein>
<name>A0A6C0ALB5_9ZZZZ</name>